<dbReference type="Pfam" id="PF13639">
    <property type="entry name" value="zf-RING_2"/>
    <property type="match status" value="1"/>
</dbReference>
<dbReference type="PANTHER" id="PTHR22937:SF222">
    <property type="entry name" value="RING-TYPE E3 UBIQUITIN TRANSFERASE"/>
    <property type="match status" value="1"/>
</dbReference>
<feature type="compositionally biased region" description="Low complexity" evidence="9">
    <location>
        <begin position="303"/>
        <end position="312"/>
    </location>
</feature>
<keyword evidence="5 8" id="KW-0863">Zinc-finger</keyword>
<keyword evidence="6" id="KW-0833">Ubl conjugation pathway</keyword>
<keyword evidence="7" id="KW-0862">Zinc</keyword>
<comment type="caution">
    <text evidence="11">The sequence shown here is derived from an EMBL/GenBank/DDBJ whole genome shotgun (WGS) entry which is preliminary data.</text>
</comment>
<dbReference type="AlphaFoldDB" id="A0A834ZTF4"/>
<proteinExistence type="predicted"/>
<dbReference type="InterPro" id="IPR013083">
    <property type="entry name" value="Znf_RING/FYVE/PHD"/>
</dbReference>
<evidence type="ECO:0000256" key="2">
    <source>
        <dbReference type="ARBA" id="ARBA00012483"/>
    </source>
</evidence>
<organism evidence="11 12">
    <name type="scientific">Tetracentron sinense</name>
    <name type="common">Spur-leaf</name>
    <dbReference type="NCBI Taxonomy" id="13715"/>
    <lineage>
        <taxon>Eukaryota</taxon>
        <taxon>Viridiplantae</taxon>
        <taxon>Streptophyta</taxon>
        <taxon>Embryophyta</taxon>
        <taxon>Tracheophyta</taxon>
        <taxon>Spermatophyta</taxon>
        <taxon>Magnoliopsida</taxon>
        <taxon>Trochodendrales</taxon>
        <taxon>Trochodendraceae</taxon>
        <taxon>Tetracentron</taxon>
    </lineage>
</organism>
<dbReference type="Gene3D" id="3.30.40.10">
    <property type="entry name" value="Zinc/RING finger domain, C3HC4 (zinc finger)"/>
    <property type="match status" value="1"/>
</dbReference>
<dbReference type="SUPFAM" id="SSF57850">
    <property type="entry name" value="RING/U-box"/>
    <property type="match status" value="1"/>
</dbReference>
<gene>
    <name evidence="11" type="ORF">HHK36_001797</name>
</gene>
<evidence type="ECO:0000259" key="10">
    <source>
        <dbReference type="PROSITE" id="PS50089"/>
    </source>
</evidence>
<evidence type="ECO:0000313" key="11">
    <source>
        <dbReference type="EMBL" id="KAF8413804.1"/>
    </source>
</evidence>
<feature type="region of interest" description="Disordered" evidence="9">
    <location>
        <begin position="301"/>
        <end position="326"/>
    </location>
</feature>
<reference evidence="11 12" key="1">
    <citation type="submission" date="2020-04" db="EMBL/GenBank/DDBJ databases">
        <title>Plant Genome Project.</title>
        <authorList>
            <person name="Zhang R.-G."/>
        </authorList>
    </citation>
    <scope>NUCLEOTIDE SEQUENCE [LARGE SCALE GENOMIC DNA]</scope>
    <source>
        <strain evidence="11">YNK0</strain>
        <tissue evidence="11">Leaf</tissue>
    </source>
</reference>
<name>A0A834ZTF4_TETSI</name>
<evidence type="ECO:0000313" key="12">
    <source>
        <dbReference type="Proteomes" id="UP000655225"/>
    </source>
</evidence>
<dbReference type="EC" id="2.3.2.27" evidence="2"/>
<keyword evidence="3" id="KW-0808">Transferase</keyword>
<evidence type="ECO:0000256" key="8">
    <source>
        <dbReference type="PROSITE-ProRule" id="PRU00175"/>
    </source>
</evidence>
<dbReference type="Pfam" id="PF14432">
    <property type="entry name" value="DYW_deaminase"/>
    <property type="match status" value="1"/>
</dbReference>
<keyword evidence="4" id="KW-0479">Metal-binding</keyword>
<sequence>MKWVIGCNWIETDNRRHVFVIRYVSHHWRKEIYKKLEVLDNKFRRMGYVPMTEYVLHDVDDMQKEAIIGCHSEKFVVSFGLLQMGSGSRDKFRVMKNLQKCHIGGIWNFGYFEDLIFSFGREECFGAGIVDGSFSTLNYPINMGQRNMLCTTQMLDLNLDLPVQNHLHPEPFMLLGNIADFPHRNVNAVLSASGNGSNLDLNRSPERHDNNIFYATQYNGLHHHHPVANLESGVAAASNFYNPYMIPPSGSRMCSIPLNHGSSYQLAGTDEYERNNHFMDGVRGSCKRKSAEGIPGNYQYVNSSASSSSSSSGTPLNTRLQHREESLESGVPLLDAAAFGQPEYRGHSIVSITDGHQRSVRSRSSAIGLPDSAWAHNHNHHLVQGNYMGQSFHSASHAWVDQQLGSNGGEGGTSTLNYAPALPYSQESNVSGGAIEIGSMMVGVGQGYQETEVAILELPGFHEVENSIDHHRDMRLDIDDMSYEELLALEERIGNADSGLSEETVLRRLKTRTHNPSGTQFNSLDPACMVLETDTCIICQVEFEKKEKIGTLDCGHEYHADCITKWLLVKNVCPICKTTALVPESKDR</sequence>
<evidence type="ECO:0000256" key="1">
    <source>
        <dbReference type="ARBA" id="ARBA00000900"/>
    </source>
</evidence>
<evidence type="ECO:0000256" key="3">
    <source>
        <dbReference type="ARBA" id="ARBA00022679"/>
    </source>
</evidence>
<keyword evidence="12" id="KW-1185">Reference proteome</keyword>
<accession>A0A834ZTF4</accession>
<dbReference type="EMBL" id="JABCRI010000001">
    <property type="protein sequence ID" value="KAF8413804.1"/>
    <property type="molecule type" value="Genomic_DNA"/>
</dbReference>
<evidence type="ECO:0000256" key="6">
    <source>
        <dbReference type="ARBA" id="ARBA00022786"/>
    </source>
</evidence>
<dbReference type="InterPro" id="IPR001841">
    <property type="entry name" value="Znf_RING"/>
</dbReference>
<comment type="catalytic activity">
    <reaction evidence="1">
        <text>S-ubiquitinyl-[E2 ubiquitin-conjugating enzyme]-L-cysteine + [acceptor protein]-L-lysine = [E2 ubiquitin-conjugating enzyme]-L-cysteine + N(6)-ubiquitinyl-[acceptor protein]-L-lysine.</text>
        <dbReference type="EC" id="2.3.2.27"/>
    </reaction>
</comment>
<evidence type="ECO:0000256" key="4">
    <source>
        <dbReference type="ARBA" id="ARBA00022723"/>
    </source>
</evidence>
<dbReference type="SMART" id="SM00184">
    <property type="entry name" value="RING"/>
    <property type="match status" value="1"/>
</dbReference>
<protein>
    <recommendedName>
        <fullName evidence="2">RING-type E3 ubiquitin transferase</fullName>
        <ecNumber evidence="2">2.3.2.27</ecNumber>
    </recommendedName>
</protein>
<dbReference type="OrthoDB" id="8062037at2759"/>
<dbReference type="Proteomes" id="UP000655225">
    <property type="component" value="Unassembled WGS sequence"/>
</dbReference>
<dbReference type="OMA" id="FRIYRPH"/>
<feature type="domain" description="RING-type" evidence="10">
    <location>
        <begin position="536"/>
        <end position="577"/>
    </location>
</feature>
<dbReference type="InterPro" id="IPR032867">
    <property type="entry name" value="DYW_dom"/>
</dbReference>
<evidence type="ECO:0000256" key="9">
    <source>
        <dbReference type="SAM" id="MobiDB-lite"/>
    </source>
</evidence>
<evidence type="ECO:0000256" key="5">
    <source>
        <dbReference type="ARBA" id="ARBA00022771"/>
    </source>
</evidence>
<dbReference type="PROSITE" id="PS50089">
    <property type="entry name" value="ZF_RING_2"/>
    <property type="match status" value="1"/>
</dbReference>
<dbReference type="GO" id="GO:0008270">
    <property type="term" value="F:zinc ion binding"/>
    <property type="evidence" value="ECO:0007669"/>
    <property type="project" value="UniProtKB-KW"/>
</dbReference>
<dbReference type="InterPro" id="IPR045191">
    <property type="entry name" value="MBR1/2-like"/>
</dbReference>
<dbReference type="GO" id="GO:0061630">
    <property type="term" value="F:ubiquitin protein ligase activity"/>
    <property type="evidence" value="ECO:0007669"/>
    <property type="project" value="UniProtKB-EC"/>
</dbReference>
<evidence type="ECO:0000256" key="7">
    <source>
        <dbReference type="ARBA" id="ARBA00022833"/>
    </source>
</evidence>
<dbReference type="PANTHER" id="PTHR22937">
    <property type="entry name" value="E3 UBIQUITIN-PROTEIN LIGASE RNF165"/>
    <property type="match status" value="1"/>
</dbReference>